<dbReference type="SUPFAM" id="SSF110069">
    <property type="entry name" value="ApaG-like"/>
    <property type="match status" value="1"/>
</dbReference>
<dbReference type="PANTHER" id="PTHR14289:SF16">
    <property type="entry name" value="POLYMERASE DELTA-INTERACTING PROTEIN 2"/>
    <property type="match status" value="1"/>
</dbReference>
<organism evidence="4 5">
    <name type="scientific">Rheinheimera pacifica</name>
    <dbReference type="NCBI Taxonomy" id="173990"/>
    <lineage>
        <taxon>Bacteria</taxon>
        <taxon>Pseudomonadati</taxon>
        <taxon>Pseudomonadota</taxon>
        <taxon>Gammaproteobacteria</taxon>
        <taxon>Chromatiales</taxon>
        <taxon>Chromatiaceae</taxon>
        <taxon>Rheinheimera</taxon>
    </lineage>
</organism>
<evidence type="ECO:0000256" key="1">
    <source>
        <dbReference type="ARBA" id="ARBA00017693"/>
    </source>
</evidence>
<dbReference type="GO" id="GO:0070987">
    <property type="term" value="P:error-free translesion synthesis"/>
    <property type="evidence" value="ECO:0007669"/>
    <property type="project" value="TreeGrafter"/>
</dbReference>
<gene>
    <name evidence="2" type="primary">apaG</name>
    <name evidence="4" type="ORF">SAMN05660691_03489</name>
</gene>
<name>A0A1H6N2C4_9GAMM</name>
<dbReference type="NCBIfam" id="NF003967">
    <property type="entry name" value="PRK05461.1"/>
    <property type="match status" value="1"/>
</dbReference>
<dbReference type="OrthoDB" id="9795226at2"/>
<dbReference type="STRING" id="173990.SAMN05660691_03489"/>
<dbReference type="InterPro" id="IPR007474">
    <property type="entry name" value="ApaG_domain"/>
</dbReference>
<evidence type="ECO:0000256" key="2">
    <source>
        <dbReference type="HAMAP-Rule" id="MF_00791"/>
    </source>
</evidence>
<evidence type="ECO:0000259" key="3">
    <source>
        <dbReference type="PROSITE" id="PS51087"/>
    </source>
</evidence>
<dbReference type="EMBL" id="FNXF01000017">
    <property type="protein sequence ID" value="SEI08732.1"/>
    <property type="molecule type" value="Genomic_DNA"/>
</dbReference>
<sequence>MTSHFNVPVEVETYYIAAQSDPAAERYVFAYTITIRNHSSEPIQLLRRYWLISDANGKQTEVEGEGVIGEQPHLAPGGSYRYTSGAVLETPVGTMQGHYEMITTQQERFHAAIPLFRLAMPNILN</sequence>
<dbReference type="Proteomes" id="UP000199371">
    <property type="component" value="Unassembled WGS sequence"/>
</dbReference>
<evidence type="ECO:0000313" key="5">
    <source>
        <dbReference type="Proteomes" id="UP000199371"/>
    </source>
</evidence>
<proteinExistence type="inferred from homology"/>
<accession>A0A1H6N2C4</accession>
<feature type="domain" description="ApaG" evidence="3">
    <location>
        <begin position="1"/>
        <end position="125"/>
    </location>
</feature>
<dbReference type="PROSITE" id="PS51087">
    <property type="entry name" value="APAG"/>
    <property type="match status" value="1"/>
</dbReference>
<protein>
    <recommendedName>
        <fullName evidence="1 2">Protein ApaG</fullName>
    </recommendedName>
</protein>
<dbReference type="Gene3D" id="2.60.40.1470">
    <property type="entry name" value="ApaG domain"/>
    <property type="match status" value="1"/>
</dbReference>
<keyword evidence="5" id="KW-1185">Reference proteome</keyword>
<dbReference type="InterPro" id="IPR036767">
    <property type="entry name" value="ApaG_sf"/>
</dbReference>
<dbReference type="PANTHER" id="PTHR14289">
    <property type="entry name" value="F-BOX ONLY PROTEIN 3"/>
    <property type="match status" value="1"/>
</dbReference>
<dbReference type="AlphaFoldDB" id="A0A1H6N2C4"/>
<reference evidence="5" key="1">
    <citation type="submission" date="2016-10" db="EMBL/GenBank/DDBJ databases">
        <authorList>
            <person name="Varghese N."/>
            <person name="Submissions S."/>
        </authorList>
    </citation>
    <scope>NUCLEOTIDE SEQUENCE [LARGE SCALE GENOMIC DNA]</scope>
    <source>
        <strain evidence="5">DSM 17616</strain>
    </source>
</reference>
<evidence type="ECO:0000313" key="4">
    <source>
        <dbReference type="EMBL" id="SEI08732.1"/>
    </source>
</evidence>
<dbReference type="RefSeq" id="WP_092796075.1">
    <property type="nucleotide sequence ID" value="NZ_DASWWU010000009.1"/>
</dbReference>
<dbReference type="InterPro" id="IPR023065">
    <property type="entry name" value="Uncharacterised_ApaG"/>
</dbReference>
<dbReference type="Pfam" id="PF04379">
    <property type="entry name" value="DUF525"/>
    <property type="match status" value="1"/>
</dbReference>
<dbReference type="HAMAP" id="MF_00791">
    <property type="entry name" value="ApaG"/>
    <property type="match status" value="1"/>
</dbReference>